<feature type="region of interest" description="Disordered" evidence="1">
    <location>
        <begin position="559"/>
        <end position="603"/>
    </location>
</feature>
<feature type="region of interest" description="Disordered" evidence="1">
    <location>
        <begin position="400"/>
        <end position="455"/>
    </location>
</feature>
<protein>
    <submittedName>
        <fullName evidence="2">Uncharacterized protein</fullName>
    </submittedName>
</protein>
<proteinExistence type="predicted"/>
<accession>A0A0A8XQR7</accession>
<feature type="compositionally biased region" description="Polar residues" evidence="1">
    <location>
        <begin position="438"/>
        <end position="455"/>
    </location>
</feature>
<dbReference type="Gene3D" id="6.10.250.1310">
    <property type="match status" value="1"/>
</dbReference>
<dbReference type="EMBL" id="GBRH01282837">
    <property type="protein sequence ID" value="JAD15058.1"/>
    <property type="molecule type" value="Transcribed_RNA"/>
</dbReference>
<feature type="region of interest" description="Disordered" evidence="1">
    <location>
        <begin position="254"/>
        <end position="293"/>
    </location>
</feature>
<reference evidence="2" key="2">
    <citation type="journal article" date="2015" name="Data Brief">
        <title>Shoot transcriptome of the giant reed, Arundo donax.</title>
        <authorList>
            <person name="Barrero R.A."/>
            <person name="Guerrero F.D."/>
            <person name="Moolhuijzen P."/>
            <person name="Goolsby J.A."/>
            <person name="Tidwell J."/>
            <person name="Bellgard S.E."/>
            <person name="Bellgard M.I."/>
        </authorList>
    </citation>
    <scope>NUCLEOTIDE SEQUENCE</scope>
    <source>
        <tissue evidence="2">Shoot tissue taken approximately 20 cm above the soil surface</tissue>
    </source>
</reference>
<organism evidence="2">
    <name type="scientific">Arundo donax</name>
    <name type="common">Giant reed</name>
    <name type="synonym">Donax arundinaceus</name>
    <dbReference type="NCBI Taxonomy" id="35708"/>
    <lineage>
        <taxon>Eukaryota</taxon>
        <taxon>Viridiplantae</taxon>
        <taxon>Streptophyta</taxon>
        <taxon>Embryophyta</taxon>
        <taxon>Tracheophyta</taxon>
        <taxon>Spermatophyta</taxon>
        <taxon>Magnoliopsida</taxon>
        <taxon>Liliopsida</taxon>
        <taxon>Poales</taxon>
        <taxon>Poaceae</taxon>
        <taxon>PACMAD clade</taxon>
        <taxon>Arundinoideae</taxon>
        <taxon>Arundineae</taxon>
        <taxon>Arundo</taxon>
    </lineage>
</organism>
<feature type="compositionally biased region" description="Polar residues" evidence="1">
    <location>
        <begin position="319"/>
        <end position="339"/>
    </location>
</feature>
<feature type="compositionally biased region" description="Polar residues" evidence="1">
    <location>
        <begin position="570"/>
        <end position="600"/>
    </location>
</feature>
<feature type="compositionally biased region" description="Low complexity" evidence="1">
    <location>
        <begin position="307"/>
        <end position="318"/>
    </location>
</feature>
<feature type="region of interest" description="Disordered" evidence="1">
    <location>
        <begin position="164"/>
        <end position="194"/>
    </location>
</feature>
<dbReference type="PANTHER" id="PTHR35116">
    <property type="entry name" value="HELICASE PROTEIN MOM1"/>
    <property type="match status" value="1"/>
</dbReference>
<evidence type="ECO:0000313" key="2">
    <source>
        <dbReference type="EMBL" id="JAD15058.1"/>
    </source>
</evidence>
<sequence length="665" mass="73934">MKLPKLFFCILCEIFRKHIQSQLTKFVKRQINDRNKEKRKKQRWIFEATAGYLKKYFDETSLTYSGFEMEKSKWCVHDYSEGEDQLKYLDLQSLTTEIEAIASSSEFEETHTSKESGVFDPILGNLQSPLETNRGKKHGLSVDAPKEIAIVNCMSSQSNYTPATGFSEKVGTQVESSSPPQCEGENLQRSCSSSEVTGETLEFAYAVAADPENTPPFSREKRSRASSGDDAPEDSCSRSRRKFPHEFASNFHNFALSDEEPQAARPPSVNVDQTEQADDAGRKGMSSDQTSSCAKVTELHNINAYSSTSTQSLTQQQQCDPTSQNAAHPYQPSSGNTCSVRTSYGVSNIRQPSANQMTTISMVEQYLPESRLQSEPITIESSQLVMSRSDHTSTFAQVSEQRNDGAHSSPLTQRVTQQQYQPSGGNTFPVRAWLDSPGASTAQRQPANQTTTSSNLEQNILASELQSDPLTIELSRLLILRDLMTKKHLFQRQKINLEREMVMAECKRKFDEQFHKLEMETLQKKKDIQILQDKVCKQQMLAETFQVIRKASAGVVSCSQRGAPNRSREPSQSSNQQIPRFPASTSTYQPPQPVVQSSANGFPRRPIMTTQHATVNTLGRSAATLTHAPSGVMGTGISYHAPAPHLGAFVNPLPASRRGVASLEK</sequence>
<dbReference type="GO" id="GO:0031507">
    <property type="term" value="P:heterochromatin formation"/>
    <property type="evidence" value="ECO:0007669"/>
    <property type="project" value="InterPro"/>
</dbReference>
<dbReference type="InterPro" id="IPR039322">
    <property type="entry name" value="MOM1"/>
</dbReference>
<dbReference type="AlphaFoldDB" id="A0A0A8XQR7"/>
<name>A0A0A8XQR7_ARUDO</name>
<feature type="compositionally biased region" description="Polar residues" evidence="1">
    <location>
        <begin position="409"/>
        <end position="426"/>
    </location>
</feature>
<dbReference type="PANTHER" id="PTHR35116:SF6">
    <property type="entry name" value="OS02G0625900 PROTEIN"/>
    <property type="match status" value="1"/>
</dbReference>
<feature type="region of interest" description="Disordered" evidence="1">
    <location>
        <begin position="207"/>
        <end position="239"/>
    </location>
</feature>
<feature type="region of interest" description="Disordered" evidence="1">
    <location>
        <begin position="307"/>
        <end position="339"/>
    </location>
</feature>
<reference evidence="2" key="1">
    <citation type="submission" date="2014-09" db="EMBL/GenBank/DDBJ databases">
        <authorList>
            <person name="Magalhaes I.L.F."/>
            <person name="Oliveira U."/>
            <person name="Santos F.R."/>
            <person name="Vidigal T.H.D.A."/>
            <person name="Brescovit A.D."/>
            <person name="Santos A.J."/>
        </authorList>
    </citation>
    <scope>NUCLEOTIDE SEQUENCE</scope>
    <source>
        <tissue evidence="2">Shoot tissue taken approximately 20 cm above the soil surface</tissue>
    </source>
</reference>
<evidence type="ECO:0000256" key="1">
    <source>
        <dbReference type="SAM" id="MobiDB-lite"/>
    </source>
</evidence>